<evidence type="ECO:0000256" key="2">
    <source>
        <dbReference type="ARBA" id="ARBA00022840"/>
    </source>
</evidence>
<dbReference type="SUPFAM" id="SSF52980">
    <property type="entry name" value="Restriction endonuclease-like"/>
    <property type="match status" value="1"/>
</dbReference>
<dbReference type="GO" id="GO:0005524">
    <property type="term" value="F:ATP binding"/>
    <property type="evidence" value="ECO:0007669"/>
    <property type="project" value="UniProtKB-UniRule"/>
</dbReference>
<organism evidence="5 6">
    <name type="scientific">Hadarchaeum yellowstonense</name>
    <dbReference type="NCBI Taxonomy" id="1776334"/>
    <lineage>
        <taxon>Archaea</taxon>
        <taxon>Methanobacteriati</taxon>
        <taxon>Candidatus Hadarchaeota</taxon>
        <taxon>Candidatus Hadarchaeia</taxon>
        <taxon>Candidatus Hadarchaeales</taxon>
        <taxon>Candidatus Hadarchaeaceae</taxon>
        <taxon>Candidatus Hadarchaeum</taxon>
    </lineage>
</organism>
<evidence type="ECO:0000313" key="6">
    <source>
        <dbReference type="Proteomes" id="UP000074294"/>
    </source>
</evidence>
<dbReference type="Pfam" id="PF04471">
    <property type="entry name" value="Mrr_cat"/>
    <property type="match status" value="1"/>
</dbReference>
<keyword evidence="1 3" id="KW-0547">Nucleotide-binding</keyword>
<dbReference type="Proteomes" id="UP000074294">
    <property type="component" value="Unassembled WGS sequence"/>
</dbReference>
<dbReference type="InterPro" id="IPR054374">
    <property type="entry name" value="AF1548-like_C"/>
</dbReference>
<dbReference type="PROSITE" id="PS51161">
    <property type="entry name" value="ATP_CONE"/>
    <property type="match status" value="1"/>
</dbReference>
<dbReference type="InterPro" id="IPR011335">
    <property type="entry name" value="Restrct_endonuc-II-like"/>
</dbReference>
<dbReference type="Pfam" id="PF22357">
    <property type="entry name" value="AF1548-like_C"/>
    <property type="match status" value="1"/>
</dbReference>
<dbReference type="Gene3D" id="1.10.150.20">
    <property type="entry name" value="5' to 3' exonuclease, C-terminal subdomain"/>
    <property type="match status" value="1"/>
</dbReference>
<dbReference type="InterPro" id="IPR011856">
    <property type="entry name" value="tRNA_endonuc-like_dom_sf"/>
</dbReference>
<evidence type="ECO:0000256" key="3">
    <source>
        <dbReference type="PROSITE-ProRule" id="PRU00492"/>
    </source>
</evidence>
<gene>
    <name evidence="5" type="ORF">APZ16_07210</name>
</gene>
<dbReference type="Pfam" id="PF03477">
    <property type="entry name" value="ATP-cone"/>
    <property type="match status" value="1"/>
</dbReference>
<comment type="caution">
    <text evidence="5">The sequence shown here is derived from an EMBL/GenBank/DDBJ whole genome shotgun (WGS) entry which is preliminary data.</text>
</comment>
<dbReference type="GO" id="GO:0003677">
    <property type="term" value="F:DNA binding"/>
    <property type="evidence" value="ECO:0007669"/>
    <property type="project" value="InterPro"/>
</dbReference>
<dbReference type="GO" id="GO:0009307">
    <property type="term" value="P:DNA restriction-modification system"/>
    <property type="evidence" value="ECO:0007669"/>
    <property type="project" value="InterPro"/>
</dbReference>
<dbReference type="Gene3D" id="3.40.1350.10">
    <property type="match status" value="1"/>
</dbReference>
<dbReference type="STRING" id="1776334.APZ16_07210"/>
<evidence type="ECO:0000313" key="5">
    <source>
        <dbReference type="EMBL" id="KUO40191.1"/>
    </source>
</evidence>
<dbReference type="EMBL" id="LQMQ01000047">
    <property type="protein sequence ID" value="KUO40191.1"/>
    <property type="molecule type" value="Genomic_DNA"/>
</dbReference>
<dbReference type="InterPro" id="IPR007560">
    <property type="entry name" value="Restrct_endonuc_IV_Mrr"/>
</dbReference>
<dbReference type="InterPro" id="IPR005144">
    <property type="entry name" value="ATP-cone_dom"/>
</dbReference>
<proteinExistence type="predicted"/>
<sequence length="291" mass="33290">MIRGRPLVIRVVKSNGELEDFRPEKILRTLRRAGADKRTAREIVRKIEKKVYDGIATREILRLVKEMLSEEQPHVAMRYDLKSAIMRLGPAGFTFENFVAELLKCYGYQTRLRSVVRGRCVQHEVDVIAEKSDGDFVRAMIECKFHNLPGGAVGLKDVLYTYARFLDLNEFAEEGKGERFDEVWLVSNTKASAEATRYAECRGMKLICWRYPPKLGLEKMIERKGTYPVTILRSVDRGTLEKLSAAGIVLVKQLLECDLSRIGISKARLKKLISEAEQLVAEERSNRRGEH</sequence>
<reference evidence="5 6" key="1">
    <citation type="journal article" date="2016" name="Nat. Microbiol.">
        <title>Genomic inference of the metabolism of cosmopolitan subsurface Archaea, Hadesarchaea.</title>
        <authorList>
            <person name="Baker B.J."/>
            <person name="Saw J.H."/>
            <person name="Lind A.E."/>
            <person name="Lazar C.S."/>
            <person name="Hinrichs K.-U."/>
            <person name="Teske A.P."/>
            <person name="Ettema T.J."/>
        </authorList>
    </citation>
    <scope>NUCLEOTIDE SEQUENCE [LARGE SCALE GENOMIC DNA]</scope>
</reference>
<evidence type="ECO:0000256" key="1">
    <source>
        <dbReference type="ARBA" id="ARBA00022741"/>
    </source>
</evidence>
<protein>
    <recommendedName>
        <fullName evidence="4">ATP-cone domain-containing protein</fullName>
    </recommendedName>
</protein>
<dbReference type="GO" id="GO:0004519">
    <property type="term" value="F:endonuclease activity"/>
    <property type="evidence" value="ECO:0007669"/>
    <property type="project" value="InterPro"/>
</dbReference>
<feature type="domain" description="ATP-cone" evidence="4">
    <location>
        <begin position="9"/>
        <end position="94"/>
    </location>
</feature>
<accession>A0A147JUS6</accession>
<name>A0A147JUS6_HADYE</name>
<keyword evidence="2 3" id="KW-0067">ATP-binding</keyword>
<evidence type="ECO:0000259" key="4">
    <source>
        <dbReference type="PROSITE" id="PS51161"/>
    </source>
</evidence>
<dbReference type="AlphaFoldDB" id="A0A147JUS6"/>